<accession>A0A067M271</accession>
<dbReference type="InParanoid" id="A0A067M271"/>
<proteinExistence type="predicted"/>
<dbReference type="Proteomes" id="UP000027195">
    <property type="component" value="Unassembled WGS sequence"/>
</dbReference>
<evidence type="ECO:0000256" key="1">
    <source>
        <dbReference type="SAM" id="MobiDB-lite"/>
    </source>
</evidence>
<dbReference type="HOGENOM" id="CLU_1895865_0_0_1"/>
<evidence type="ECO:0000313" key="2">
    <source>
        <dbReference type="EMBL" id="KDQ09828.1"/>
    </source>
</evidence>
<evidence type="ECO:0000313" key="3">
    <source>
        <dbReference type="Proteomes" id="UP000027195"/>
    </source>
</evidence>
<feature type="region of interest" description="Disordered" evidence="1">
    <location>
        <begin position="99"/>
        <end position="134"/>
    </location>
</feature>
<dbReference type="EMBL" id="KL198074">
    <property type="protein sequence ID" value="KDQ09828.1"/>
    <property type="molecule type" value="Genomic_DNA"/>
</dbReference>
<sequence>MFIGCHFFCKSCIKAMALDAERKEIPKRCPKCLQPNNFDYVHISYLLPTYQDAAEIAAQRVTGDKRRAKENCKKKRVHLVTLPHTPSLTSLIRLPMPRQLAPPTNPIAARVIPPRQTKSAAPRNKASAPAQGSS</sequence>
<keyword evidence="3" id="KW-1185">Reference proteome</keyword>
<dbReference type="AlphaFoldDB" id="A0A067M271"/>
<name>A0A067M271_BOTB1</name>
<reference evidence="3" key="1">
    <citation type="journal article" date="2014" name="Proc. Natl. Acad. Sci. U.S.A.">
        <title>Extensive sampling of basidiomycete genomes demonstrates inadequacy of the white-rot/brown-rot paradigm for wood decay fungi.</title>
        <authorList>
            <person name="Riley R."/>
            <person name="Salamov A.A."/>
            <person name="Brown D.W."/>
            <person name="Nagy L.G."/>
            <person name="Floudas D."/>
            <person name="Held B.W."/>
            <person name="Levasseur A."/>
            <person name="Lombard V."/>
            <person name="Morin E."/>
            <person name="Otillar R."/>
            <person name="Lindquist E.A."/>
            <person name="Sun H."/>
            <person name="LaButti K.M."/>
            <person name="Schmutz J."/>
            <person name="Jabbour D."/>
            <person name="Luo H."/>
            <person name="Baker S.E."/>
            <person name="Pisabarro A.G."/>
            <person name="Walton J.D."/>
            <person name="Blanchette R.A."/>
            <person name="Henrissat B."/>
            <person name="Martin F."/>
            <person name="Cullen D."/>
            <person name="Hibbett D.S."/>
            <person name="Grigoriev I.V."/>
        </authorList>
    </citation>
    <scope>NUCLEOTIDE SEQUENCE [LARGE SCALE GENOMIC DNA]</scope>
    <source>
        <strain evidence="3">FD-172 SS1</strain>
    </source>
</reference>
<organism evidence="2 3">
    <name type="scientific">Botryobasidium botryosum (strain FD-172 SS1)</name>
    <dbReference type="NCBI Taxonomy" id="930990"/>
    <lineage>
        <taxon>Eukaryota</taxon>
        <taxon>Fungi</taxon>
        <taxon>Dikarya</taxon>
        <taxon>Basidiomycota</taxon>
        <taxon>Agaricomycotina</taxon>
        <taxon>Agaricomycetes</taxon>
        <taxon>Cantharellales</taxon>
        <taxon>Botryobasidiaceae</taxon>
        <taxon>Botryobasidium</taxon>
    </lineage>
</organism>
<protein>
    <submittedName>
        <fullName evidence="2">Uncharacterized protein</fullName>
    </submittedName>
</protein>
<gene>
    <name evidence="2" type="ORF">BOTBODRAFT_47422</name>
</gene>